<dbReference type="SUPFAM" id="SSF53850">
    <property type="entry name" value="Periplasmic binding protein-like II"/>
    <property type="match status" value="1"/>
</dbReference>
<dbReference type="KEGG" id="gcr:GcLGCM259_1616"/>
<feature type="compositionally biased region" description="Pro residues" evidence="9">
    <location>
        <begin position="1"/>
        <end position="10"/>
    </location>
</feature>
<organism evidence="10 11">
    <name type="scientific">Glutamicibacter creatinolyticus</name>
    <dbReference type="NCBI Taxonomy" id="162496"/>
    <lineage>
        <taxon>Bacteria</taxon>
        <taxon>Bacillati</taxon>
        <taxon>Actinomycetota</taxon>
        <taxon>Actinomycetes</taxon>
        <taxon>Micrococcales</taxon>
        <taxon>Micrococcaceae</taxon>
        <taxon>Glutamicibacter</taxon>
    </lineage>
</organism>
<keyword evidence="7" id="KW-0732">Signal</keyword>
<protein>
    <recommendedName>
        <fullName evidence="12">Sulfonate ABC transporter substrate-binding protein</fullName>
    </recommendedName>
</protein>
<evidence type="ECO:0000256" key="7">
    <source>
        <dbReference type="ARBA" id="ARBA00022729"/>
    </source>
</evidence>
<accession>A0A5B7WVL0</accession>
<keyword evidence="4" id="KW-0813">Transport</keyword>
<evidence type="ECO:0000256" key="6">
    <source>
        <dbReference type="ARBA" id="ARBA00022519"/>
    </source>
</evidence>
<dbReference type="RefSeq" id="WP_175419368.1">
    <property type="nucleotide sequence ID" value="NZ_CP034412.1"/>
</dbReference>
<evidence type="ECO:0000256" key="1">
    <source>
        <dbReference type="ARBA" id="ARBA00004418"/>
    </source>
</evidence>
<sequence length="365" mass="38111">MSPPRQPVPAPNDGARTRFSAGAARPPHRIRRVGGTLVALLAAAAVLTAFLPAPQGERRQAAGPAQQLRLGYFATITHAPALIAESQGLLGQALQPQGTELVPQVFSAGPAAIEALNSGALDAAYLGPSPALNSYLSSGGKSLRIIAGATESGASLVVDPTITTVPELAGRQLATPQYGGTQDVALRHFLAEHQLSDSVSITPTSNGTVAQLFARGAIDGAWLPEPYASLLVERYGARRLVDEASLWPQGRFPTTVLVARTEFIDAHPQTVARLAEANTEAIAWLNQATTDQQVQAVRQALAAANGASLPNGVIRAALAEVDFSPVPDGSSFTTLVQHAAEVGLGQPGDVSGLIDRRWVRHQEEP</sequence>
<dbReference type="GO" id="GO:0005886">
    <property type="term" value="C:plasma membrane"/>
    <property type="evidence" value="ECO:0007669"/>
    <property type="project" value="UniProtKB-SubCell"/>
</dbReference>
<evidence type="ECO:0000256" key="8">
    <source>
        <dbReference type="ARBA" id="ARBA00023136"/>
    </source>
</evidence>
<evidence type="ECO:0000256" key="3">
    <source>
        <dbReference type="ARBA" id="ARBA00010742"/>
    </source>
</evidence>
<dbReference type="InterPro" id="IPR044527">
    <property type="entry name" value="NrtA/CpmA_ABC-bd_dom"/>
</dbReference>
<keyword evidence="11" id="KW-1185">Reference proteome</keyword>
<dbReference type="EMBL" id="CP034412">
    <property type="protein sequence ID" value="QCY47345.1"/>
    <property type="molecule type" value="Genomic_DNA"/>
</dbReference>
<dbReference type="Proteomes" id="UP000307000">
    <property type="component" value="Chromosome"/>
</dbReference>
<comment type="subcellular location">
    <subcellularLocation>
        <location evidence="2">Cell inner membrane</location>
    </subcellularLocation>
    <subcellularLocation>
        <location evidence="1">Periplasm</location>
    </subcellularLocation>
</comment>
<dbReference type="Pfam" id="PF13379">
    <property type="entry name" value="NMT1_2"/>
    <property type="match status" value="1"/>
</dbReference>
<comment type="similarity">
    <text evidence="3">Belongs to the bacterial solute-binding protein SsuA/TauA family.</text>
</comment>
<keyword evidence="8" id="KW-0472">Membrane</keyword>
<dbReference type="PANTHER" id="PTHR30024">
    <property type="entry name" value="ALIPHATIC SULFONATES-BINDING PROTEIN-RELATED"/>
    <property type="match status" value="1"/>
</dbReference>
<keyword evidence="6" id="KW-0997">Cell inner membrane</keyword>
<dbReference type="AlphaFoldDB" id="A0A5B7WVL0"/>
<dbReference type="CDD" id="cd13553">
    <property type="entry name" value="PBP2_NrtA_CpmA_like"/>
    <property type="match status" value="1"/>
</dbReference>
<proteinExistence type="inferred from homology"/>
<reference evidence="10 11" key="1">
    <citation type="submission" date="2018-12" db="EMBL/GenBank/DDBJ databases">
        <title>Complete Genome Sequence of Glutamicibacter creatinolyticus strain LGCM259,isolated from an abscess of a 12-year-old mare in Italy.</title>
        <authorList>
            <person name="Santos R.G."/>
            <person name="Silva A.L."/>
            <person name="Seyffert N."/>
            <person name="Castro T.L.P."/>
            <person name="Attili A.R."/>
            <person name="Rifici C."/>
            <person name="Mazzullo G."/>
            <person name="Brenig B."/>
            <person name="Venanzi F."/>
            <person name="Azevedo V."/>
        </authorList>
    </citation>
    <scope>NUCLEOTIDE SEQUENCE [LARGE SCALE GENOMIC DNA]</scope>
    <source>
        <strain evidence="10 11">LGCM 259</strain>
    </source>
</reference>
<dbReference type="PANTHER" id="PTHR30024:SF47">
    <property type="entry name" value="TAURINE-BINDING PERIPLASMIC PROTEIN"/>
    <property type="match status" value="1"/>
</dbReference>
<dbReference type="GO" id="GO:0042597">
    <property type="term" value="C:periplasmic space"/>
    <property type="evidence" value="ECO:0007669"/>
    <property type="project" value="UniProtKB-SubCell"/>
</dbReference>
<evidence type="ECO:0000256" key="2">
    <source>
        <dbReference type="ARBA" id="ARBA00004533"/>
    </source>
</evidence>
<evidence type="ECO:0000256" key="5">
    <source>
        <dbReference type="ARBA" id="ARBA00022475"/>
    </source>
</evidence>
<gene>
    <name evidence="10" type="ORF">GcLGCM259_1616</name>
</gene>
<feature type="region of interest" description="Disordered" evidence="9">
    <location>
        <begin position="1"/>
        <end position="25"/>
    </location>
</feature>
<name>A0A5B7WVL0_9MICC</name>
<evidence type="ECO:0008006" key="12">
    <source>
        <dbReference type="Google" id="ProtNLM"/>
    </source>
</evidence>
<evidence type="ECO:0000313" key="10">
    <source>
        <dbReference type="EMBL" id="QCY47345.1"/>
    </source>
</evidence>
<dbReference type="Gene3D" id="3.40.190.10">
    <property type="entry name" value="Periplasmic binding protein-like II"/>
    <property type="match status" value="2"/>
</dbReference>
<keyword evidence="5" id="KW-1003">Cell membrane</keyword>
<evidence type="ECO:0000313" key="11">
    <source>
        <dbReference type="Proteomes" id="UP000307000"/>
    </source>
</evidence>
<evidence type="ECO:0000256" key="9">
    <source>
        <dbReference type="SAM" id="MobiDB-lite"/>
    </source>
</evidence>
<evidence type="ECO:0000256" key="4">
    <source>
        <dbReference type="ARBA" id="ARBA00022448"/>
    </source>
</evidence>